<dbReference type="AlphaFoldDB" id="D0A2Z8"/>
<dbReference type="KEGG" id="tbg:TbgDal_X7290"/>
<protein>
    <recommendedName>
        <fullName evidence="5">T. brucei spp.-specific protein</fullName>
    </recommendedName>
</protein>
<evidence type="ECO:0000313" key="3">
    <source>
        <dbReference type="EMBL" id="CBH15642.1"/>
    </source>
</evidence>
<dbReference type="Proteomes" id="UP000002316">
    <property type="component" value="Chromosome 10"/>
</dbReference>
<proteinExistence type="predicted"/>
<reference evidence="4" key="1">
    <citation type="journal article" date="2010" name="PLoS Negl. Trop. Dis.">
        <title>The genome sequence of Trypanosoma brucei gambiense, causative agent of chronic human african trypanosomiasis.</title>
        <authorList>
            <person name="Jackson A.P."/>
            <person name="Sanders M."/>
            <person name="Berry A."/>
            <person name="McQuillan J."/>
            <person name="Aslett M.A."/>
            <person name="Quail M.A."/>
            <person name="Chukualim B."/>
            <person name="Capewell P."/>
            <person name="MacLeod A."/>
            <person name="Melville S.E."/>
            <person name="Gibson W."/>
            <person name="Barry J.D."/>
            <person name="Berriman M."/>
            <person name="Hertz-Fowler C."/>
        </authorList>
    </citation>
    <scope>NUCLEOTIDE SEQUENCE [LARGE SCALE GENOMIC DNA]</scope>
    <source>
        <strain evidence="4">MHOM/CI/86/DAL972</strain>
    </source>
</reference>
<sequence length="147" mass="17394">MLFFCFLFFFVFCVCDNSFMKISRYFINSFLFCFVFPHPTSHAPNPNPNPNPNTIHYFSPSHCFSSCTFEGMCYRICFYPCRCFLTFMLSSNLFLFLLTRVSLCYMRNIWLKVGEVKQKKSKKKINEKEKGGRRRRKSVLSCGGHPF</sequence>
<dbReference type="GeneID" id="23865835"/>
<name>D0A2Z8_TRYB9</name>
<feature type="signal peptide" evidence="2">
    <location>
        <begin position="1"/>
        <end position="15"/>
    </location>
</feature>
<keyword evidence="2" id="KW-0732">Signal</keyword>
<feature type="compositionally biased region" description="Basic and acidic residues" evidence="1">
    <location>
        <begin position="119"/>
        <end position="130"/>
    </location>
</feature>
<evidence type="ECO:0008006" key="5">
    <source>
        <dbReference type="Google" id="ProtNLM"/>
    </source>
</evidence>
<gene>
    <name evidence="3" type="ORF">TbgDal_X7290</name>
</gene>
<feature type="chain" id="PRO_5012542325" description="T. brucei spp.-specific protein" evidence="2">
    <location>
        <begin position="16"/>
        <end position="147"/>
    </location>
</feature>
<dbReference type="EMBL" id="FN554973">
    <property type="protein sequence ID" value="CBH15642.1"/>
    <property type="molecule type" value="Genomic_DNA"/>
</dbReference>
<evidence type="ECO:0000256" key="2">
    <source>
        <dbReference type="SAM" id="SignalP"/>
    </source>
</evidence>
<organism evidence="3 4">
    <name type="scientific">Trypanosoma brucei gambiense (strain MHOM/CI/86/DAL972)</name>
    <dbReference type="NCBI Taxonomy" id="679716"/>
    <lineage>
        <taxon>Eukaryota</taxon>
        <taxon>Discoba</taxon>
        <taxon>Euglenozoa</taxon>
        <taxon>Kinetoplastea</taxon>
        <taxon>Metakinetoplastina</taxon>
        <taxon>Trypanosomatida</taxon>
        <taxon>Trypanosomatidae</taxon>
        <taxon>Trypanosoma</taxon>
    </lineage>
</organism>
<feature type="region of interest" description="Disordered" evidence="1">
    <location>
        <begin position="119"/>
        <end position="147"/>
    </location>
</feature>
<evidence type="ECO:0000313" key="4">
    <source>
        <dbReference type="Proteomes" id="UP000002316"/>
    </source>
</evidence>
<accession>D0A2Z8</accession>
<evidence type="ECO:0000256" key="1">
    <source>
        <dbReference type="SAM" id="MobiDB-lite"/>
    </source>
</evidence>
<dbReference type="RefSeq" id="XP_011777906.1">
    <property type="nucleotide sequence ID" value="XM_011779604.1"/>
</dbReference>